<dbReference type="PANTHER" id="PTHR43065">
    <property type="entry name" value="SENSOR HISTIDINE KINASE"/>
    <property type="match status" value="1"/>
</dbReference>
<dbReference type="Pfam" id="PF02518">
    <property type="entry name" value="HATPase_c"/>
    <property type="match status" value="1"/>
</dbReference>
<dbReference type="PRINTS" id="PR00344">
    <property type="entry name" value="BCTRLSENSOR"/>
</dbReference>
<feature type="region of interest" description="Disordered" evidence="9">
    <location>
        <begin position="244"/>
        <end position="266"/>
    </location>
</feature>
<keyword evidence="6" id="KW-0418">Kinase</keyword>
<dbReference type="GO" id="GO:0000155">
    <property type="term" value="F:phosphorelay sensor kinase activity"/>
    <property type="evidence" value="ECO:0007669"/>
    <property type="project" value="InterPro"/>
</dbReference>
<keyword evidence="7" id="KW-0067">ATP-binding</keyword>
<dbReference type="InterPro" id="IPR003661">
    <property type="entry name" value="HisK_dim/P_dom"/>
</dbReference>
<dbReference type="SMART" id="SM00387">
    <property type="entry name" value="HATPase_c"/>
    <property type="match status" value="1"/>
</dbReference>
<evidence type="ECO:0000256" key="1">
    <source>
        <dbReference type="ARBA" id="ARBA00000085"/>
    </source>
</evidence>
<dbReference type="SUPFAM" id="SSF47384">
    <property type="entry name" value="Homodimeric domain of signal transducing histidine kinase"/>
    <property type="match status" value="1"/>
</dbReference>
<evidence type="ECO:0000313" key="11">
    <source>
        <dbReference type="EMBL" id="QEG36744.1"/>
    </source>
</evidence>
<dbReference type="PROSITE" id="PS50109">
    <property type="entry name" value="HIS_KIN"/>
    <property type="match status" value="1"/>
</dbReference>
<dbReference type="InterPro" id="IPR036097">
    <property type="entry name" value="HisK_dim/P_sf"/>
</dbReference>
<dbReference type="InterPro" id="IPR005467">
    <property type="entry name" value="His_kinase_dom"/>
</dbReference>
<dbReference type="PANTHER" id="PTHR43065:SF46">
    <property type="entry name" value="C4-DICARBOXYLATE TRANSPORT SENSOR PROTEIN DCTB"/>
    <property type="match status" value="1"/>
</dbReference>
<sequence length="266" mass="29047">MAIDPPPVGNEQTSQAIQRLMDQYTEIARLAGGLAHEIKNPLSTIRLNMELLAEDLEEGQTPAQRRGLKRIDVMQRECQRLQDLLDDFLSYAKVRHMNLVPTDLNLEIAEALDFFEPEASEAGVEIVRYLDPELPSVMLDREAFRGALFNLLLNAKQAMPSGGQLVVRTAAKGGSVAMYLIDTGCGMDDRTAAQMFEAFFSTKPGGSGLGLPTTAKIIDGHRGRISVQSEVGRGTQFTIELPIPARIHQKSPSSQGNSGETHGETS</sequence>
<dbReference type="InterPro" id="IPR003594">
    <property type="entry name" value="HATPase_dom"/>
</dbReference>
<evidence type="ECO:0000256" key="8">
    <source>
        <dbReference type="ARBA" id="ARBA00023012"/>
    </source>
</evidence>
<dbReference type="Proteomes" id="UP000323917">
    <property type="component" value="Chromosome"/>
</dbReference>
<evidence type="ECO:0000313" key="12">
    <source>
        <dbReference type="Proteomes" id="UP000323917"/>
    </source>
</evidence>
<dbReference type="EC" id="2.7.13.3" evidence="2"/>
<keyword evidence="12" id="KW-1185">Reference proteome</keyword>
<dbReference type="Gene3D" id="3.30.565.10">
    <property type="entry name" value="Histidine kinase-like ATPase, C-terminal domain"/>
    <property type="match status" value="1"/>
</dbReference>
<evidence type="ECO:0000256" key="6">
    <source>
        <dbReference type="ARBA" id="ARBA00022777"/>
    </source>
</evidence>
<keyword evidence="5" id="KW-0547">Nucleotide-binding</keyword>
<dbReference type="SMART" id="SM00388">
    <property type="entry name" value="HisKA"/>
    <property type="match status" value="1"/>
</dbReference>
<keyword evidence="8" id="KW-0902">Two-component regulatory system</keyword>
<dbReference type="InterPro" id="IPR036890">
    <property type="entry name" value="HATPase_C_sf"/>
</dbReference>
<dbReference type="GO" id="GO:0005524">
    <property type="term" value="F:ATP binding"/>
    <property type="evidence" value="ECO:0007669"/>
    <property type="project" value="UniProtKB-KW"/>
</dbReference>
<feature type="domain" description="Histidine kinase" evidence="10">
    <location>
        <begin position="33"/>
        <end position="245"/>
    </location>
</feature>
<gene>
    <name evidence="11" type="primary">zraS_7</name>
    <name evidence="11" type="ORF">Pr1d_40800</name>
</gene>
<proteinExistence type="predicted"/>
<evidence type="ECO:0000256" key="3">
    <source>
        <dbReference type="ARBA" id="ARBA00022553"/>
    </source>
</evidence>
<dbReference type="RefSeq" id="WP_148075060.1">
    <property type="nucleotide sequence ID" value="NZ_CP042913.1"/>
</dbReference>
<organism evidence="11 12">
    <name type="scientific">Bythopirellula goksoeyrii</name>
    <dbReference type="NCBI Taxonomy" id="1400387"/>
    <lineage>
        <taxon>Bacteria</taxon>
        <taxon>Pseudomonadati</taxon>
        <taxon>Planctomycetota</taxon>
        <taxon>Planctomycetia</taxon>
        <taxon>Pirellulales</taxon>
        <taxon>Lacipirellulaceae</taxon>
        <taxon>Bythopirellula</taxon>
    </lineage>
</organism>
<evidence type="ECO:0000256" key="7">
    <source>
        <dbReference type="ARBA" id="ARBA00022840"/>
    </source>
</evidence>
<dbReference type="OrthoDB" id="9815750at2"/>
<evidence type="ECO:0000259" key="10">
    <source>
        <dbReference type="PROSITE" id="PS50109"/>
    </source>
</evidence>
<comment type="catalytic activity">
    <reaction evidence="1">
        <text>ATP + protein L-histidine = ADP + protein N-phospho-L-histidine.</text>
        <dbReference type="EC" id="2.7.13.3"/>
    </reaction>
</comment>
<dbReference type="Pfam" id="PF00512">
    <property type="entry name" value="HisKA"/>
    <property type="match status" value="1"/>
</dbReference>
<feature type="compositionally biased region" description="Polar residues" evidence="9">
    <location>
        <begin position="250"/>
        <end position="260"/>
    </location>
</feature>
<evidence type="ECO:0000256" key="5">
    <source>
        <dbReference type="ARBA" id="ARBA00022741"/>
    </source>
</evidence>
<name>A0A5B9QCX8_9BACT</name>
<dbReference type="KEGG" id="bgok:Pr1d_40800"/>
<dbReference type="EMBL" id="CP042913">
    <property type="protein sequence ID" value="QEG36744.1"/>
    <property type="molecule type" value="Genomic_DNA"/>
</dbReference>
<evidence type="ECO:0000256" key="4">
    <source>
        <dbReference type="ARBA" id="ARBA00022679"/>
    </source>
</evidence>
<keyword evidence="4 11" id="KW-0808">Transferase</keyword>
<evidence type="ECO:0000256" key="9">
    <source>
        <dbReference type="SAM" id="MobiDB-lite"/>
    </source>
</evidence>
<dbReference type="CDD" id="cd00082">
    <property type="entry name" value="HisKA"/>
    <property type="match status" value="1"/>
</dbReference>
<protein>
    <recommendedName>
        <fullName evidence="2">histidine kinase</fullName>
        <ecNumber evidence="2">2.7.13.3</ecNumber>
    </recommendedName>
</protein>
<dbReference type="AlphaFoldDB" id="A0A5B9QCX8"/>
<evidence type="ECO:0000256" key="2">
    <source>
        <dbReference type="ARBA" id="ARBA00012438"/>
    </source>
</evidence>
<dbReference type="InterPro" id="IPR004358">
    <property type="entry name" value="Sig_transdc_His_kin-like_C"/>
</dbReference>
<accession>A0A5B9QCX8</accession>
<dbReference type="Gene3D" id="1.10.287.130">
    <property type="match status" value="1"/>
</dbReference>
<keyword evidence="3" id="KW-0597">Phosphoprotein</keyword>
<reference evidence="11 12" key="1">
    <citation type="submission" date="2019-08" db="EMBL/GenBank/DDBJ databases">
        <title>Deep-cultivation of Planctomycetes and their phenomic and genomic characterization uncovers novel biology.</title>
        <authorList>
            <person name="Wiegand S."/>
            <person name="Jogler M."/>
            <person name="Boedeker C."/>
            <person name="Pinto D."/>
            <person name="Vollmers J."/>
            <person name="Rivas-Marin E."/>
            <person name="Kohn T."/>
            <person name="Peeters S.H."/>
            <person name="Heuer A."/>
            <person name="Rast P."/>
            <person name="Oberbeckmann S."/>
            <person name="Bunk B."/>
            <person name="Jeske O."/>
            <person name="Meyerdierks A."/>
            <person name="Storesund J.E."/>
            <person name="Kallscheuer N."/>
            <person name="Luecker S."/>
            <person name="Lage O.M."/>
            <person name="Pohl T."/>
            <person name="Merkel B.J."/>
            <person name="Hornburger P."/>
            <person name="Mueller R.-W."/>
            <person name="Bruemmer F."/>
            <person name="Labrenz M."/>
            <person name="Spormann A.M."/>
            <person name="Op den Camp H."/>
            <person name="Overmann J."/>
            <person name="Amann R."/>
            <person name="Jetten M.S.M."/>
            <person name="Mascher T."/>
            <person name="Medema M.H."/>
            <person name="Devos D.P."/>
            <person name="Kaster A.-K."/>
            <person name="Ovreas L."/>
            <person name="Rohde M."/>
            <person name="Galperin M.Y."/>
            <person name="Jogler C."/>
        </authorList>
    </citation>
    <scope>NUCLEOTIDE SEQUENCE [LARGE SCALE GENOMIC DNA]</scope>
    <source>
        <strain evidence="11 12">Pr1d</strain>
    </source>
</reference>
<dbReference type="SUPFAM" id="SSF55874">
    <property type="entry name" value="ATPase domain of HSP90 chaperone/DNA topoisomerase II/histidine kinase"/>
    <property type="match status" value="1"/>
</dbReference>